<dbReference type="EMBL" id="CM042041">
    <property type="protein sequence ID" value="KAI3711979.1"/>
    <property type="molecule type" value="Genomic_DNA"/>
</dbReference>
<dbReference type="Proteomes" id="UP001056120">
    <property type="component" value="Linkage Group LG24"/>
</dbReference>
<accession>A0ACB9APJ7</accession>
<sequence length="89" mass="9634">MLLSTCIWVDPSRLFRGTPLSLGKMAPPRVTCIWADPSRVFRGTPLSLGKMAPPRVLIDSLIRDSSSGGDVCSDSLSDDDVDLNLGYHS</sequence>
<reference evidence="1 2" key="2">
    <citation type="journal article" date="2022" name="Mol. Ecol. Resour.">
        <title>The genomes of chicory, endive, great burdock and yacon provide insights into Asteraceae paleo-polyploidization history and plant inulin production.</title>
        <authorList>
            <person name="Fan W."/>
            <person name="Wang S."/>
            <person name="Wang H."/>
            <person name="Wang A."/>
            <person name="Jiang F."/>
            <person name="Liu H."/>
            <person name="Zhao H."/>
            <person name="Xu D."/>
            <person name="Zhang Y."/>
        </authorList>
    </citation>
    <scope>NUCLEOTIDE SEQUENCE [LARGE SCALE GENOMIC DNA]</scope>
    <source>
        <strain evidence="2">cv. Yunnan</strain>
        <tissue evidence="1">Leaves</tissue>
    </source>
</reference>
<keyword evidence="2" id="KW-1185">Reference proteome</keyword>
<proteinExistence type="predicted"/>
<evidence type="ECO:0000313" key="1">
    <source>
        <dbReference type="EMBL" id="KAI3711979.1"/>
    </source>
</evidence>
<gene>
    <name evidence="1" type="ORF">L1987_70528</name>
</gene>
<reference evidence="2" key="1">
    <citation type="journal article" date="2022" name="Mol. Ecol. Resour.">
        <title>The genomes of chicory, endive, great burdock and yacon provide insights into Asteraceae palaeo-polyploidization history and plant inulin production.</title>
        <authorList>
            <person name="Fan W."/>
            <person name="Wang S."/>
            <person name="Wang H."/>
            <person name="Wang A."/>
            <person name="Jiang F."/>
            <person name="Liu H."/>
            <person name="Zhao H."/>
            <person name="Xu D."/>
            <person name="Zhang Y."/>
        </authorList>
    </citation>
    <scope>NUCLEOTIDE SEQUENCE [LARGE SCALE GENOMIC DNA]</scope>
    <source>
        <strain evidence="2">cv. Yunnan</strain>
    </source>
</reference>
<comment type="caution">
    <text evidence="1">The sequence shown here is derived from an EMBL/GenBank/DDBJ whole genome shotgun (WGS) entry which is preliminary data.</text>
</comment>
<evidence type="ECO:0000313" key="2">
    <source>
        <dbReference type="Proteomes" id="UP001056120"/>
    </source>
</evidence>
<organism evidence="1 2">
    <name type="scientific">Smallanthus sonchifolius</name>
    <dbReference type="NCBI Taxonomy" id="185202"/>
    <lineage>
        <taxon>Eukaryota</taxon>
        <taxon>Viridiplantae</taxon>
        <taxon>Streptophyta</taxon>
        <taxon>Embryophyta</taxon>
        <taxon>Tracheophyta</taxon>
        <taxon>Spermatophyta</taxon>
        <taxon>Magnoliopsida</taxon>
        <taxon>eudicotyledons</taxon>
        <taxon>Gunneridae</taxon>
        <taxon>Pentapetalae</taxon>
        <taxon>asterids</taxon>
        <taxon>campanulids</taxon>
        <taxon>Asterales</taxon>
        <taxon>Asteraceae</taxon>
        <taxon>Asteroideae</taxon>
        <taxon>Heliantheae alliance</taxon>
        <taxon>Millerieae</taxon>
        <taxon>Smallanthus</taxon>
    </lineage>
</organism>
<protein>
    <submittedName>
        <fullName evidence="1">Uncharacterized protein</fullName>
    </submittedName>
</protein>
<name>A0ACB9APJ7_9ASTR</name>